<dbReference type="PANTHER" id="PTHR33525">
    <property type="match status" value="1"/>
</dbReference>
<dbReference type="InterPro" id="IPR036754">
    <property type="entry name" value="YbaK/aa-tRNA-synt-asso_dom_sf"/>
</dbReference>
<dbReference type="Pfam" id="PF08668">
    <property type="entry name" value="HDOD"/>
    <property type="match status" value="1"/>
</dbReference>
<dbReference type="PIRSF" id="PIRSF036888">
    <property type="entry name" value="HDGYPm_UCP036888"/>
    <property type="match status" value="1"/>
</dbReference>
<proteinExistence type="predicted"/>
<dbReference type="GO" id="GO:0002161">
    <property type="term" value="F:aminoacyl-tRNA deacylase activity"/>
    <property type="evidence" value="ECO:0007669"/>
    <property type="project" value="InterPro"/>
</dbReference>
<name>A0A3B1AJK1_9ZZZZ</name>
<feature type="domain" description="HDOD" evidence="1">
    <location>
        <begin position="198"/>
        <end position="398"/>
    </location>
</feature>
<dbReference type="Pfam" id="PF04073">
    <property type="entry name" value="tRNA_edit"/>
    <property type="match status" value="1"/>
</dbReference>
<protein>
    <recommendedName>
        <fullName evidence="1">HDOD domain-containing protein</fullName>
    </recommendedName>
</protein>
<reference evidence="2" key="1">
    <citation type="submission" date="2018-06" db="EMBL/GenBank/DDBJ databases">
        <authorList>
            <person name="Zhirakovskaya E."/>
        </authorList>
    </citation>
    <scope>NUCLEOTIDE SEQUENCE</scope>
</reference>
<dbReference type="Gene3D" id="3.90.960.10">
    <property type="entry name" value="YbaK/aminoacyl-tRNA synthetase-associated domain"/>
    <property type="match status" value="1"/>
</dbReference>
<dbReference type="InterPro" id="IPR013976">
    <property type="entry name" value="HDOD"/>
</dbReference>
<evidence type="ECO:0000259" key="1">
    <source>
        <dbReference type="PROSITE" id="PS51833"/>
    </source>
</evidence>
<dbReference type="Gene3D" id="1.10.3210.10">
    <property type="entry name" value="Hypothetical protein af1432"/>
    <property type="match status" value="1"/>
</dbReference>
<dbReference type="InterPro" id="IPR052340">
    <property type="entry name" value="RNase_Y/CdgJ"/>
</dbReference>
<dbReference type="InterPro" id="IPR014627">
    <property type="entry name" value="UCP036888_HDGYP-like"/>
</dbReference>
<dbReference type="InterPro" id="IPR007214">
    <property type="entry name" value="YbaK/aa-tRNA-synth-assoc-dom"/>
</dbReference>
<gene>
    <name evidence="2" type="ORF">MNBD_GAMMA20-1590</name>
</gene>
<dbReference type="AlphaFoldDB" id="A0A3B1AJK1"/>
<accession>A0A3B1AJK1</accession>
<organism evidence="2">
    <name type="scientific">hydrothermal vent metagenome</name>
    <dbReference type="NCBI Taxonomy" id="652676"/>
    <lineage>
        <taxon>unclassified sequences</taxon>
        <taxon>metagenomes</taxon>
        <taxon>ecological metagenomes</taxon>
    </lineage>
</organism>
<dbReference type="PROSITE" id="PS51833">
    <property type="entry name" value="HDOD"/>
    <property type="match status" value="1"/>
</dbReference>
<dbReference type="EMBL" id="UOFU01000195">
    <property type="protein sequence ID" value="VAX00193.1"/>
    <property type="molecule type" value="Genomic_DNA"/>
</dbReference>
<dbReference type="SUPFAM" id="SSF55826">
    <property type="entry name" value="YbaK/ProRS associated domain"/>
    <property type="match status" value="1"/>
</dbReference>
<dbReference type="PANTHER" id="PTHR33525:SF3">
    <property type="entry name" value="RIBONUCLEASE Y"/>
    <property type="match status" value="1"/>
</dbReference>
<dbReference type="CDD" id="cd04332">
    <property type="entry name" value="YbaK_like"/>
    <property type="match status" value="1"/>
</dbReference>
<evidence type="ECO:0000313" key="2">
    <source>
        <dbReference type="EMBL" id="VAX00193.1"/>
    </source>
</evidence>
<sequence length="469" mass="51749">MSTSITVRRFLDTQDVPYSVIRISRSTDGKLLSESKEIPPASIAKAVILKDIRGMLMAVFPITHRLSMNTLNRQLHRRLEPADTADYHGVFADCTPGLLPALGEAYGFETIIDDSLLDQNHVYLASGNAGELIRLSGADFQLLHSNAWYGNTFSNISEGPIQKKAARGTPPAPAADPNESGIIPIADMRRRIERVNELPAMPSLAQKIIQLNANPYAHAEDLAKLVERDPSLSAQIVRYAQSPLYGYPGKIASVRQAISRVLGYDMVMNMALGIAAARPFKLPVDGPLGLGEFWRHATYSATLMQSLCKVIPREKRPRPGTTYLTGLLHNFGFLLLGHLFPKEFNVLSKALHKEPEIPVVEQEQRLLGISHMEMGGWLMEAWNMPEEILVTQREHHNTAYDGPHASYVHLLLISGALLKSHEIGEASSSELPERSLFALGLSEEDAIGALESTIENRESLDTMARQLVA</sequence>
<dbReference type="SUPFAM" id="SSF109604">
    <property type="entry name" value="HD-domain/PDEase-like"/>
    <property type="match status" value="1"/>
</dbReference>